<gene>
    <name evidence="2" type="ORF">M8231_12925</name>
</gene>
<sequence length="117" mass="12052">MSDRDIAAARVADIINEAERAMDAAMARASQLLTELPALQGQAGLNGAWAQPAVASVCAALNDMTGARASLISAHKSLSAVQRKLGVTVAEGGANEKQDVPTRPTAESADTVVRLRA</sequence>
<dbReference type="EMBL" id="CP097649">
    <property type="protein sequence ID" value="URI14705.1"/>
    <property type="molecule type" value="Genomic_DNA"/>
</dbReference>
<keyword evidence="3" id="KW-1185">Reference proteome</keyword>
<accession>A0ABY4SI90</accession>
<evidence type="ECO:0000256" key="1">
    <source>
        <dbReference type="SAM" id="MobiDB-lite"/>
    </source>
</evidence>
<evidence type="ECO:0000313" key="2">
    <source>
        <dbReference type="EMBL" id="URI14705.1"/>
    </source>
</evidence>
<name>A0ABY4SI90_9CAUL</name>
<evidence type="ECO:0000313" key="3">
    <source>
        <dbReference type="Proteomes" id="UP001055429"/>
    </source>
</evidence>
<protein>
    <submittedName>
        <fullName evidence="2">Uncharacterized protein</fullName>
    </submittedName>
</protein>
<dbReference type="RefSeq" id="WP_249749599.1">
    <property type="nucleotide sequence ID" value="NZ_CP097298.1"/>
</dbReference>
<reference evidence="2" key="1">
    <citation type="submission" date="2022-05" db="EMBL/GenBank/DDBJ databases">
        <title>Brevundimonas albigilva TT17 genome sequence.</title>
        <authorList>
            <person name="Lee K."/>
            <person name="Son H."/>
        </authorList>
    </citation>
    <scope>NUCLEOTIDE SEQUENCE</scope>
    <source>
        <strain evidence="2">TT17</strain>
    </source>
</reference>
<organism evidence="2 3">
    <name type="scientific">Brevundimonas albigilva</name>
    <dbReference type="NCBI Taxonomy" id="1312364"/>
    <lineage>
        <taxon>Bacteria</taxon>
        <taxon>Pseudomonadati</taxon>
        <taxon>Pseudomonadota</taxon>
        <taxon>Alphaproteobacteria</taxon>
        <taxon>Caulobacterales</taxon>
        <taxon>Caulobacteraceae</taxon>
        <taxon>Brevundimonas</taxon>
    </lineage>
</organism>
<dbReference type="Proteomes" id="UP001055429">
    <property type="component" value="Chromosome"/>
</dbReference>
<feature type="region of interest" description="Disordered" evidence="1">
    <location>
        <begin position="91"/>
        <end position="117"/>
    </location>
</feature>
<proteinExistence type="predicted"/>